<name>A0A388TJN2_9BACT</name>
<accession>A0A388TJN2</accession>
<dbReference type="PANTHER" id="PTHR48079">
    <property type="entry name" value="PROTEIN YEEZ"/>
    <property type="match status" value="1"/>
</dbReference>
<dbReference type="InterPro" id="IPR051783">
    <property type="entry name" value="NAD(P)-dependent_oxidoreduct"/>
</dbReference>
<dbReference type="PANTHER" id="PTHR48079:SF6">
    <property type="entry name" value="NAD(P)-BINDING DOMAIN-CONTAINING PROTEIN-RELATED"/>
    <property type="match status" value="1"/>
</dbReference>
<reference evidence="2 3" key="1">
    <citation type="journal article" date="2019" name="ISME J.">
        <title>Genome analyses of uncultured TG2/ZB3 bacteria in 'Margulisbacteria' specifically attached to ectosymbiotic spirochetes of protists in the termite gut.</title>
        <authorList>
            <person name="Utami Y.D."/>
            <person name="Kuwahara H."/>
            <person name="Igai K."/>
            <person name="Murakami T."/>
            <person name="Sugaya K."/>
            <person name="Morikawa T."/>
            <person name="Nagura Y."/>
            <person name="Yuki M."/>
            <person name="Deevong P."/>
            <person name="Inoue T."/>
            <person name="Kihara K."/>
            <person name="Lo N."/>
            <person name="Yamada A."/>
            <person name="Ohkuma M."/>
            <person name="Hongoh Y."/>
        </authorList>
    </citation>
    <scope>NUCLEOTIDE SEQUENCE [LARGE SCALE GENOMIC DNA]</scope>
    <source>
        <strain evidence="2">RsDinE6-01</strain>
    </source>
</reference>
<protein>
    <submittedName>
        <fullName evidence="2">NAD-dependent epimerase/dehydratase</fullName>
    </submittedName>
</protein>
<evidence type="ECO:0000313" key="3">
    <source>
        <dbReference type="Proteomes" id="UP000282196"/>
    </source>
</evidence>
<dbReference type="Proteomes" id="UP000282196">
    <property type="component" value="Unassembled WGS sequence"/>
</dbReference>
<keyword evidence="3" id="KW-1185">Reference proteome</keyword>
<dbReference type="GO" id="GO:0005737">
    <property type="term" value="C:cytoplasm"/>
    <property type="evidence" value="ECO:0007669"/>
    <property type="project" value="TreeGrafter"/>
</dbReference>
<evidence type="ECO:0000313" key="2">
    <source>
        <dbReference type="EMBL" id="GBR77489.1"/>
    </source>
</evidence>
<proteinExistence type="predicted"/>
<dbReference type="InterPro" id="IPR036291">
    <property type="entry name" value="NAD(P)-bd_dom_sf"/>
</dbReference>
<dbReference type="Gene3D" id="3.40.50.720">
    <property type="entry name" value="NAD(P)-binding Rossmann-like Domain"/>
    <property type="match status" value="1"/>
</dbReference>
<feature type="domain" description="NAD-dependent epimerase/dehydratase" evidence="1">
    <location>
        <begin position="4"/>
        <end position="225"/>
    </location>
</feature>
<comment type="caution">
    <text evidence="2">The sequence shown here is derived from an EMBL/GenBank/DDBJ whole genome shotgun (WGS) entry which is preliminary data.</text>
</comment>
<dbReference type="EMBL" id="BGZP01000002">
    <property type="protein sequence ID" value="GBR77489.1"/>
    <property type="molecule type" value="Genomic_DNA"/>
</dbReference>
<dbReference type="AlphaFoldDB" id="A0A388TJN2"/>
<dbReference type="GO" id="GO:0004029">
    <property type="term" value="F:aldehyde dehydrogenase (NAD+) activity"/>
    <property type="evidence" value="ECO:0007669"/>
    <property type="project" value="TreeGrafter"/>
</dbReference>
<dbReference type="Pfam" id="PF01370">
    <property type="entry name" value="Epimerase"/>
    <property type="match status" value="1"/>
</dbReference>
<dbReference type="InterPro" id="IPR001509">
    <property type="entry name" value="Epimerase_deHydtase"/>
</dbReference>
<dbReference type="SUPFAM" id="SSF51735">
    <property type="entry name" value="NAD(P)-binding Rossmann-fold domains"/>
    <property type="match status" value="1"/>
</dbReference>
<gene>
    <name evidence="2" type="ORF">RDn1_148</name>
</gene>
<evidence type="ECO:0000259" key="1">
    <source>
        <dbReference type="Pfam" id="PF01370"/>
    </source>
</evidence>
<sequence>MQNILITGISGSVGHYLFDLLAGDVRYHLYLVMRRPEKLRRDLSRYSNITVLPLDLREIPKQKELLKKIDYLVWIATSWGGFREPWRVNVYPLFRTLRTLDPQRIQKIIYFSTASILNRDHKPVAAIREIGTNYIRSKFLAHKILQYNKLRDKIITFFPTWVYGGDSTHPYSHAASGLLTLHKWLKLLKYFTFDFHFHFIHCADIAKLTKYFLENPADSNEYVLGNEPLSVGDFFRQAAEYYGLHTSFQIRIPMGLLRGLAALAGKHPWDKYCLKYQNFVYEATNCRKMGLESNVDTIYGVLKSLNNA</sequence>
<organism evidence="2 3">
    <name type="scientific">Candidatus Termititenax dinenymphae</name>
    <dbReference type="NCBI Taxonomy" id="2218523"/>
    <lineage>
        <taxon>Bacteria</taxon>
        <taxon>Bacillati</taxon>
        <taxon>Candidatus Margulisiibacteriota</taxon>
        <taxon>Candidatus Termititenacia</taxon>
        <taxon>Candidatus Termititenacales</taxon>
        <taxon>Candidatus Termititenacaceae</taxon>
        <taxon>Candidatus Termititenax</taxon>
    </lineage>
</organism>